<evidence type="ECO:0000256" key="1">
    <source>
        <dbReference type="ARBA" id="ARBA00000085"/>
    </source>
</evidence>
<evidence type="ECO:0000256" key="10">
    <source>
        <dbReference type="ARBA" id="ARBA00022989"/>
    </source>
</evidence>
<dbReference type="GO" id="GO:0005524">
    <property type="term" value="F:ATP binding"/>
    <property type="evidence" value="ECO:0007669"/>
    <property type="project" value="UniProtKB-UniRule"/>
</dbReference>
<comment type="subcellular location">
    <subcellularLocation>
        <location evidence="2 13">Cell membrane</location>
        <topology evidence="2 13">Multi-pass membrane protein</topology>
    </subcellularLocation>
</comment>
<keyword evidence="15" id="KW-1185">Reference proteome</keyword>
<evidence type="ECO:0000256" key="5">
    <source>
        <dbReference type="ARBA" id="ARBA00022679"/>
    </source>
</evidence>
<protein>
    <recommendedName>
        <fullName evidence="13">Sensor histidine kinase</fullName>
        <ecNumber evidence="13">2.7.13.3</ecNumber>
    </recommendedName>
</protein>
<keyword evidence="6" id="KW-0812">Transmembrane</keyword>
<dbReference type="SUPFAM" id="SSF55874">
    <property type="entry name" value="ATPase domain of HSP90 chaperone/DNA topoisomerase II/histidine kinase"/>
    <property type="match status" value="1"/>
</dbReference>
<evidence type="ECO:0000256" key="12">
    <source>
        <dbReference type="ARBA" id="ARBA00023136"/>
    </source>
</evidence>
<keyword evidence="12 13" id="KW-0472">Membrane</keyword>
<dbReference type="InterPro" id="IPR005467">
    <property type="entry name" value="His_kinase_dom"/>
</dbReference>
<dbReference type="Gene3D" id="1.20.5.1930">
    <property type="match status" value="1"/>
</dbReference>
<dbReference type="GO" id="GO:0000155">
    <property type="term" value="F:phosphorelay sensor kinase activity"/>
    <property type="evidence" value="ECO:0007669"/>
    <property type="project" value="UniProtKB-UniRule"/>
</dbReference>
<keyword evidence="7 13" id="KW-0547">Nucleotide-binding</keyword>
<proteinExistence type="predicted"/>
<organism evidence="14 15">
    <name type="scientific">Aneurinibacillus soli</name>
    <dbReference type="NCBI Taxonomy" id="1500254"/>
    <lineage>
        <taxon>Bacteria</taxon>
        <taxon>Bacillati</taxon>
        <taxon>Bacillota</taxon>
        <taxon>Bacilli</taxon>
        <taxon>Bacillales</taxon>
        <taxon>Paenibacillaceae</taxon>
        <taxon>Aneurinibacillus group</taxon>
        <taxon>Aneurinibacillus</taxon>
    </lineage>
</organism>
<name>A0A0U4WHA5_9BACL</name>
<dbReference type="Pfam" id="PF02518">
    <property type="entry name" value="HATPase_c"/>
    <property type="match status" value="1"/>
</dbReference>
<reference evidence="14 15" key="1">
    <citation type="submission" date="2015-12" db="EMBL/GenBank/DDBJ databases">
        <title>Genome sequence of Aneurinibacillus soli.</title>
        <authorList>
            <person name="Lee J.S."/>
            <person name="Lee K.C."/>
            <person name="Kim K.K."/>
            <person name="Lee B.W."/>
        </authorList>
    </citation>
    <scope>NUCLEOTIDE SEQUENCE [LARGE SCALE GENOMIC DNA]</scope>
    <source>
        <strain evidence="14 15">CB4</strain>
    </source>
</reference>
<evidence type="ECO:0000256" key="11">
    <source>
        <dbReference type="ARBA" id="ARBA00023012"/>
    </source>
</evidence>
<dbReference type="InterPro" id="IPR050482">
    <property type="entry name" value="Sensor_HK_TwoCompSys"/>
</dbReference>
<evidence type="ECO:0000313" key="14">
    <source>
        <dbReference type="EMBL" id="BAU28059.1"/>
    </source>
</evidence>
<dbReference type="PANTHER" id="PTHR24421:SF37">
    <property type="entry name" value="SENSOR HISTIDINE KINASE NARS"/>
    <property type="match status" value="1"/>
</dbReference>
<keyword evidence="4" id="KW-0597">Phosphoprotein</keyword>
<dbReference type="Proteomes" id="UP000217696">
    <property type="component" value="Chromosome"/>
</dbReference>
<evidence type="ECO:0000256" key="4">
    <source>
        <dbReference type="ARBA" id="ARBA00022553"/>
    </source>
</evidence>
<dbReference type="InterPro" id="IPR011712">
    <property type="entry name" value="Sig_transdc_His_kin_sub3_dim/P"/>
</dbReference>
<dbReference type="InterPro" id="IPR003594">
    <property type="entry name" value="HATPase_dom"/>
</dbReference>
<dbReference type="Gene3D" id="3.30.565.10">
    <property type="entry name" value="Histidine kinase-like ATPase, C-terminal domain"/>
    <property type="match status" value="1"/>
</dbReference>
<dbReference type="EC" id="2.7.13.3" evidence="13"/>
<dbReference type="Pfam" id="PF07730">
    <property type="entry name" value="HisKA_3"/>
    <property type="match status" value="1"/>
</dbReference>
<dbReference type="PIRSF" id="PIRSF037431">
    <property type="entry name" value="STHK_LiaS"/>
    <property type="match status" value="1"/>
</dbReference>
<dbReference type="PROSITE" id="PS50109">
    <property type="entry name" value="HIS_KIN"/>
    <property type="match status" value="1"/>
</dbReference>
<evidence type="ECO:0000256" key="9">
    <source>
        <dbReference type="ARBA" id="ARBA00022840"/>
    </source>
</evidence>
<keyword evidence="11 13" id="KW-0902">Two-component regulatory system</keyword>
<evidence type="ECO:0000256" key="8">
    <source>
        <dbReference type="ARBA" id="ARBA00022777"/>
    </source>
</evidence>
<dbReference type="InterPro" id="IPR017202">
    <property type="entry name" value="LiaS/VraS"/>
</dbReference>
<dbReference type="GO" id="GO:0046983">
    <property type="term" value="F:protein dimerization activity"/>
    <property type="evidence" value="ECO:0007669"/>
    <property type="project" value="InterPro"/>
</dbReference>
<keyword evidence="3 13" id="KW-1003">Cell membrane</keyword>
<sequence>MNALQRQLALSIGLACLSAVVTGLLIFLAYPLPDWSHLWTTELFGLPFILAALGISMSIGIGFGLVYGLFWQRQFQTIESVLHELEQGRRIEAQPGSGVQEVDQIGQRIEKLQQQMGEQVKLSRKLAMEKAEDQEKRMQEIISQERHRLARELHDSVSQQLFAASMLMSAIAETPSSRNERENKQLRMVETMIHQSQLEMRALLLHLRPFALKGKSLQEGMEELLVELSQKVPLAIEWKIEPMQLDKGVEDHLFRILQEAVSNTLRHAQASRLDVLLIERDNLIIMRIVDDGVGFAVESAKAGSYGLQNMRERAMELGGHSKIISLPGQGTSLEVRIPRMMTGGESDD</sequence>
<evidence type="ECO:0000256" key="13">
    <source>
        <dbReference type="PIRNR" id="PIRNR037431"/>
    </source>
</evidence>
<dbReference type="RefSeq" id="WP_096465847.1">
    <property type="nucleotide sequence ID" value="NZ_AP017312.1"/>
</dbReference>
<dbReference type="EMBL" id="AP017312">
    <property type="protein sequence ID" value="BAU28059.1"/>
    <property type="molecule type" value="Genomic_DNA"/>
</dbReference>
<evidence type="ECO:0000256" key="6">
    <source>
        <dbReference type="ARBA" id="ARBA00022692"/>
    </source>
</evidence>
<keyword evidence="9 13" id="KW-0067">ATP-binding</keyword>
<gene>
    <name evidence="14" type="primary">liaS_2</name>
    <name evidence="14" type="ORF">CB4_02233</name>
</gene>
<accession>A0A0U4WHA5</accession>
<comment type="catalytic activity">
    <reaction evidence="1 13">
        <text>ATP + protein L-histidine = ADP + protein N-phospho-L-histidine.</text>
        <dbReference type="EC" id="2.7.13.3"/>
    </reaction>
</comment>
<dbReference type="SMART" id="SM00387">
    <property type="entry name" value="HATPase_c"/>
    <property type="match status" value="1"/>
</dbReference>
<evidence type="ECO:0000256" key="2">
    <source>
        <dbReference type="ARBA" id="ARBA00004651"/>
    </source>
</evidence>
<dbReference type="CDD" id="cd16917">
    <property type="entry name" value="HATPase_UhpB-NarQ-NarX-like"/>
    <property type="match status" value="1"/>
</dbReference>
<dbReference type="AlphaFoldDB" id="A0A0U4WHA5"/>
<keyword evidence="10" id="KW-1133">Transmembrane helix</keyword>
<dbReference type="OrthoDB" id="9795828at2"/>
<evidence type="ECO:0000256" key="3">
    <source>
        <dbReference type="ARBA" id="ARBA00022475"/>
    </source>
</evidence>
<evidence type="ECO:0000256" key="7">
    <source>
        <dbReference type="ARBA" id="ARBA00022741"/>
    </source>
</evidence>
<keyword evidence="5 13" id="KW-0808">Transferase</keyword>
<dbReference type="InterPro" id="IPR036890">
    <property type="entry name" value="HATPase_C_sf"/>
</dbReference>
<dbReference type="GO" id="GO:0005886">
    <property type="term" value="C:plasma membrane"/>
    <property type="evidence" value="ECO:0007669"/>
    <property type="project" value="UniProtKB-SubCell"/>
</dbReference>
<keyword evidence="8 13" id="KW-0418">Kinase</keyword>
<evidence type="ECO:0000313" key="15">
    <source>
        <dbReference type="Proteomes" id="UP000217696"/>
    </source>
</evidence>
<dbReference type="PANTHER" id="PTHR24421">
    <property type="entry name" value="NITRATE/NITRITE SENSOR PROTEIN NARX-RELATED"/>
    <property type="match status" value="1"/>
</dbReference>
<dbReference type="KEGG" id="asoc:CB4_02233"/>